<proteinExistence type="predicted"/>
<dbReference type="AlphaFoldDB" id="A0AAV4DZB4"/>
<reference evidence="1 2" key="1">
    <citation type="journal article" date="2021" name="Elife">
        <title>Chloroplast acquisition without the gene transfer in kleptoplastic sea slugs, Plakobranchus ocellatus.</title>
        <authorList>
            <person name="Maeda T."/>
            <person name="Takahashi S."/>
            <person name="Yoshida T."/>
            <person name="Shimamura S."/>
            <person name="Takaki Y."/>
            <person name="Nagai Y."/>
            <person name="Toyoda A."/>
            <person name="Suzuki Y."/>
            <person name="Arimoto A."/>
            <person name="Ishii H."/>
            <person name="Satoh N."/>
            <person name="Nishiyama T."/>
            <person name="Hasebe M."/>
            <person name="Maruyama T."/>
            <person name="Minagawa J."/>
            <person name="Obokata J."/>
            <person name="Shigenobu S."/>
        </authorList>
    </citation>
    <scope>NUCLEOTIDE SEQUENCE [LARGE SCALE GENOMIC DNA]</scope>
</reference>
<protein>
    <submittedName>
        <fullName evidence="1">Uncharacterized protein</fullName>
    </submittedName>
</protein>
<evidence type="ECO:0000313" key="1">
    <source>
        <dbReference type="EMBL" id="GFO49608.1"/>
    </source>
</evidence>
<organism evidence="1 2">
    <name type="scientific">Plakobranchus ocellatus</name>
    <dbReference type="NCBI Taxonomy" id="259542"/>
    <lineage>
        <taxon>Eukaryota</taxon>
        <taxon>Metazoa</taxon>
        <taxon>Spiralia</taxon>
        <taxon>Lophotrochozoa</taxon>
        <taxon>Mollusca</taxon>
        <taxon>Gastropoda</taxon>
        <taxon>Heterobranchia</taxon>
        <taxon>Euthyneura</taxon>
        <taxon>Panpulmonata</taxon>
        <taxon>Sacoglossa</taxon>
        <taxon>Placobranchoidea</taxon>
        <taxon>Plakobranchidae</taxon>
        <taxon>Plakobranchus</taxon>
    </lineage>
</organism>
<dbReference type="EMBL" id="BLXT01008494">
    <property type="protein sequence ID" value="GFO49608.1"/>
    <property type="molecule type" value="Genomic_DNA"/>
</dbReference>
<evidence type="ECO:0000313" key="2">
    <source>
        <dbReference type="Proteomes" id="UP000735302"/>
    </source>
</evidence>
<sequence>MLCRGLSLVCYGDQKTVAVRRRHPPAAAGDNSHLTMTEKLLATASRTAPSLAQGVSGTVDSEFALKFAGTLLSRVRAPPPSPWPDGGPESLRDHLVVDWLYIQKTKPSLTHLLMTE</sequence>
<gene>
    <name evidence="1" type="ORF">PoB_007611300</name>
</gene>
<keyword evidence="2" id="KW-1185">Reference proteome</keyword>
<dbReference type="Proteomes" id="UP000735302">
    <property type="component" value="Unassembled WGS sequence"/>
</dbReference>
<name>A0AAV4DZB4_9GAST</name>
<accession>A0AAV4DZB4</accession>
<comment type="caution">
    <text evidence="1">The sequence shown here is derived from an EMBL/GenBank/DDBJ whole genome shotgun (WGS) entry which is preliminary data.</text>
</comment>